<dbReference type="InterPro" id="IPR001387">
    <property type="entry name" value="Cro/C1-type_HTH"/>
</dbReference>
<dbReference type="GO" id="GO:0003677">
    <property type="term" value="F:DNA binding"/>
    <property type="evidence" value="ECO:0007669"/>
    <property type="project" value="UniProtKB-KW"/>
</dbReference>
<dbReference type="Gene3D" id="2.10.109.10">
    <property type="entry name" value="Umud Fragment, subunit A"/>
    <property type="match status" value="1"/>
</dbReference>
<keyword evidence="2" id="KW-0238">DNA-binding</keyword>
<keyword evidence="3" id="KW-0804">Transcription</keyword>
<comment type="caution">
    <text evidence="5">The sequence shown here is derived from an EMBL/GenBank/DDBJ whole genome shotgun (WGS) entry which is preliminary data.</text>
</comment>
<proteinExistence type="predicted"/>
<evidence type="ECO:0000256" key="3">
    <source>
        <dbReference type="ARBA" id="ARBA00023163"/>
    </source>
</evidence>
<dbReference type="Proteomes" id="UP000282985">
    <property type="component" value="Unassembled WGS sequence"/>
</dbReference>
<evidence type="ECO:0000259" key="4">
    <source>
        <dbReference type="PROSITE" id="PS50943"/>
    </source>
</evidence>
<keyword evidence="1" id="KW-0805">Transcription regulation</keyword>
<reference evidence="5 6" key="1">
    <citation type="submission" date="2018-11" db="EMBL/GenBank/DDBJ databases">
        <title>Parancylomarina longa gen. nov., sp. nov., isolated from sediments of southern Okinawa.</title>
        <authorList>
            <person name="Fu T."/>
        </authorList>
    </citation>
    <scope>NUCLEOTIDE SEQUENCE [LARGE SCALE GENOMIC DNA]</scope>
    <source>
        <strain evidence="5 6">T3-2 S1-C</strain>
    </source>
</reference>
<keyword evidence="6" id="KW-1185">Reference proteome</keyword>
<organism evidence="5 6">
    <name type="scientific">Ancylomarina longa</name>
    <dbReference type="NCBI Taxonomy" id="2487017"/>
    <lineage>
        <taxon>Bacteria</taxon>
        <taxon>Pseudomonadati</taxon>
        <taxon>Bacteroidota</taxon>
        <taxon>Bacteroidia</taxon>
        <taxon>Marinilabiliales</taxon>
        <taxon>Marinifilaceae</taxon>
        <taxon>Ancylomarina</taxon>
    </lineage>
</organism>
<dbReference type="CDD" id="cd06529">
    <property type="entry name" value="S24_LexA-like"/>
    <property type="match status" value="1"/>
</dbReference>
<evidence type="ECO:0000313" key="6">
    <source>
        <dbReference type="Proteomes" id="UP000282985"/>
    </source>
</evidence>
<evidence type="ECO:0000256" key="1">
    <source>
        <dbReference type="ARBA" id="ARBA00023015"/>
    </source>
</evidence>
<dbReference type="PANTHER" id="PTHR40661:SF1">
    <property type="entry name" value="HTH CRO_C1-TYPE DOMAIN-CONTAINING PROTEIN"/>
    <property type="match status" value="1"/>
</dbReference>
<dbReference type="Pfam" id="PF00717">
    <property type="entry name" value="Peptidase_S24"/>
    <property type="match status" value="1"/>
</dbReference>
<dbReference type="SMART" id="SM00530">
    <property type="entry name" value="HTH_XRE"/>
    <property type="match status" value="1"/>
</dbReference>
<dbReference type="InterPro" id="IPR039418">
    <property type="entry name" value="LexA-like"/>
</dbReference>
<dbReference type="InterPro" id="IPR015927">
    <property type="entry name" value="Peptidase_S24_S26A/B/C"/>
</dbReference>
<dbReference type="SUPFAM" id="SSF47413">
    <property type="entry name" value="lambda repressor-like DNA-binding domains"/>
    <property type="match status" value="1"/>
</dbReference>
<name>A0A434AFB3_9BACT</name>
<sequence>MDKYSFDMYFSISEKIKQTCTFAVLKKSLTQEQSMENLNKNLRHLRLRKRLSQQKLSSQIGIGASSISAYEKRRSVPKINSLLKYSRYFKRNLDELVNDDISKTDLINQQDVKGEKLRILPILVDPKNEEMISLVPVKAAAGYLKGYSDAAFISELPNFRLPFNELSENKTYRAFQIEGESMLPVSAGSYIICEYVQDWELIQNDTCHIVITAEDGIVYKRVKKDFTNHQLILNSDNPDYLSFEVNVNEVREVWKALGFMSFNLPDKL</sequence>
<protein>
    <submittedName>
        <fullName evidence="5">Helix-turn-helix domain-containing protein</fullName>
    </submittedName>
</protein>
<gene>
    <name evidence="5" type="ORF">DLK05_15145</name>
</gene>
<dbReference type="OrthoDB" id="3831186at2"/>
<dbReference type="InterPro" id="IPR010982">
    <property type="entry name" value="Lambda_DNA-bd_dom_sf"/>
</dbReference>
<dbReference type="Gene3D" id="1.10.260.40">
    <property type="entry name" value="lambda repressor-like DNA-binding domains"/>
    <property type="match status" value="1"/>
</dbReference>
<dbReference type="EMBL" id="RJJX01000029">
    <property type="protein sequence ID" value="RUT73064.1"/>
    <property type="molecule type" value="Genomic_DNA"/>
</dbReference>
<dbReference type="InterPro" id="IPR036286">
    <property type="entry name" value="LexA/Signal_pep-like_sf"/>
</dbReference>
<dbReference type="Pfam" id="PF12844">
    <property type="entry name" value="HTH_19"/>
    <property type="match status" value="1"/>
</dbReference>
<accession>A0A434AFB3</accession>
<dbReference type="PANTHER" id="PTHR40661">
    <property type="match status" value="1"/>
</dbReference>
<dbReference type="PROSITE" id="PS50943">
    <property type="entry name" value="HTH_CROC1"/>
    <property type="match status" value="1"/>
</dbReference>
<dbReference type="CDD" id="cd00093">
    <property type="entry name" value="HTH_XRE"/>
    <property type="match status" value="1"/>
</dbReference>
<evidence type="ECO:0000313" key="5">
    <source>
        <dbReference type="EMBL" id="RUT73064.1"/>
    </source>
</evidence>
<dbReference type="AlphaFoldDB" id="A0A434AFB3"/>
<evidence type="ECO:0000256" key="2">
    <source>
        <dbReference type="ARBA" id="ARBA00023125"/>
    </source>
</evidence>
<feature type="domain" description="HTH cro/C1-type" evidence="4">
    <location>
        <begin position="42"/>
        <end position="96"/>
    </location>
</feature>
<dbReference type="SUPFAM" id="SSF51306">
    <property type="entry name" value="LexA/Signal peptidase"/>
    <property type="match status" value="1"/>
</dbReference>